<dbReference type="InterPro" id="IPR008656">
    <property type="entry name" value="Inositol_tetrakis-P_1-kinase"/>
</dbReference>
<accession>A0AAN9MA01</accession>
<evidence type="ECO:0000256" key="8">
    <source>
        <dbReference type="ARBA" id="ARBA00022842"/>
    </source>
</evidence>
<evidence type="ECO:0000256" key="7">
    <source>
        <dbReference type="ARBA" id="ARBA00022840"/>
    </source>
</evidence>
<dbReference type="EC" id="2.7.1.134" evidence="9"/>
<comment type="catalytic activity">
    <reaction evidence="9">
        <text>1D-myo-inositol 3,4,5,6-tetrakisphosphate + ATP = 1D-myo-inositol 1,3,4,5,6-pentakisphosphate + ADP + H(+)</text>
        <dbReference type="Rhea" id="RHEA:12452"/>
        <dbReference type="ChEBI" id="CHEBI:15378"/>
        <dbReference type="ChEBI" id="CHEBI:30616"/>
        <dbReference type="ChEBI" id="CHEBI:57539"/>
        <dbReference type="ChEBI" id="CHEBI:57733"/>
        <dbReference type="ChEBI" id="CHEBI:456216"/>
        <dbReference type="EC" id="2.7.1.134"/>
    </reaction>
</comment>
<dbReference type="PROSITE" id="PS50975">
    <property type="entry name" value="ATP_GRASP"/>
    <property type="match status" value="1"/>
</dbReference>
<dbReference type="PIRSF" id="PIRSF038186">
    <property type="entry name" value="ITPK"/>
    <property type="match status" value="1"/>
</dbReference>
<evidence type="ECO:0000256" key="2">
    <source>
        <dbReference type="ARBA" id="ARBA00011245"/>
    </source>
</evidence>
<dbReference type="PANTHER" id="PTHR14217:SF40">
    <property type="entry name" value="INOSITOL-TETRAKISPHOSPHATE 1-KINASE 2"/>
    <property type="match status" value="1"/>
</dbReference>
<dbReference type="AlphaFoldDB" id="A0AAN9MA01"/>
<keyword evidence="14" id="KW-1185">Reference proteome</keyword>
<gene>
    <name evidence="13" type="ORF">VNO77_09446</name>
</gene>
<comment type="subunit">
    <text evidence="2 9">Monomer.</text>
</comment>
<dbReference type="EMBL" id="JAYMYQ010000002">
    <property type="protein sequence ID" value="KAK7350624.1"/>
    <property type="molecule type" value="Genomic_DNA"/>
</dbReference>
<reference evidence="13 14" key="1">
    <citation type="submission" date="2024-01" db="EMBL/GenBank/DDBJ databases">
        <title>The genomes of 5 underutilized Papilionoideae crops provide insights into root nodulation and disease resistanc.</title>
        <authorList>
            <person name="Jiang F."/>
        </authorList>
    </citation>
    <scope>NUCLEOTIDE SEQUENCE [LARGE SCALE GENOMIC DNA]</scope>
    <source>
        <strain evidence="13">LVBAO_FW01</strain>
        <tissue evidence="13">Leaves</tissue>
    </source>
</reference>
<dbReference type="Gene3D" id="3.30.470.20">
    <property type="entry name" value="ATP-grasp fold, B domain"/>
    <property type="match status" value="1"/>
</dbReference>
<organism evidence="13 14">
    <name type="scientific">Canavalia gladiata</name>
    <name type="common">Sword bean</name>
    <name type="synonym">Dolichos gladiatus</name>
    <dbReference type="NCBI Taxonomy" id="3824"/>
    <lineage>
        <taxon>Eukaryota</taxon>
        <taxon>Viridiplantae</taxon>
        <taxon>Streptophyta</taxon>
        <taxon>Embryophyta</taxon>
        <taxon>Tracheophyta</taxon>
        <taxon>Spermatophyta</taxon>
        <taxon>Magnoliopsida</taxon>
        <taxon>eudicotyledons</taxon>
        <taxon>Gunneridae</taxon>
        <taxon>Pentapetalae</taxon>
        <taxon>rosids</taxon>
        <taxon>fabids</taxon>
        <taxon>Fabales</taxon>
        <taxon>Fabaceae</taxon>
        <taxon>Papilionoideae</taxon>
        <taxon>50 kb inversion clade</taxon>
        <taxon>NPAAA clade</taxon>
        <taxon>indigoferoid/millettioid clade</taxon>
        <taxon>Phaseoleae</taxon>
        <taxon>Canavalia</taxon>
    </lineage>
</organism>
<feature type="binding site" evidence="10">
    <location>
        <position position="65"/>
    </location>
    <ligand>
        <name>1D-myo-inositol 1,3,4-trisphosphate</name>
        <dbReference type="ChEBI" id="CHEBI:58414"/>
    </ligand>
</feature>
<dbReference type="Pfam" id="PF17927">
    <property type="entry name" value="Ins134_P3_kin_N"/>
    <property type="match status" value="1"/>
</dbReference>
<feature type="binding site" evidence="10">
    <location>
        <begin position="182"/>
        <end position="193"/>
    </location>
    <ligand>
        <name>ATP</name>
        <dbReference type="ChEBI" id="CHEBI:30616"/>
    </ligand>
</feature>
<evidence type="ECO:0000256" key="1">
    <source>
        <dbReference type="ARBA" id="ARBA00009601"/>
    </source>
</evidence>
<feature type="domain" description="ATP-grasp" evidence="12">
    <location>
        <begin position="112"/>
        <end position="319"/>
    </location>
</feature>
<comment type="cofactor">
    <cofactor evidence="9 11">
        <name>Mg(2+)</name>
        <dbReference type="ChEBI" id="CHEBI:18420"/>
    </cofactor>
    <text evidence="9 11">Binds 2 magnesium ions per subunit.</text>
</comment>
<feature type="binding site" evidence="10">
    <location>
        <position position="24"/>
    </location>
    <ligand>
        <name>1D-myo-inositol 1,3,4-trisphosphate</name>
        <dbReference type="ChEBI" id="CHEBI:58414"/>
    </ligand>
</feature>
<feature type="binding site" evidence="11">
    <location>
        <position position="290"/>
    </location>
    <ligand>
        <name>Mg(2+)</name>
        <dbReference type="ChEBI" id="CHEBI:18420"/>
        <label>2</label>
    </ligand>
</feature>
<keyword evidence="5 9" id="KW-0547">Nucleotide-binding</keyword>
<feature type="binding site" evidence="11">
    <location>
        <position position="288"/>
    </location>
    <ligand>
        <name>Mg(2+)</name>
        <dbReference type="ChEBI" id="CHEBI:18420"/>
        <label>2</label>
    </ligand>
</feature>
<evidence type="ECO:0000256" key="4">
    <source>
        <dbReference type="ARBA" id="ARBA00022723"/>
    </source>
</evidence>
<dbReference type="GO" id="GO:0005737">
    <property type="term" value="C:cytoplasm"/>
    <property type="evidence" value="ECO:0007669"/>
    <property type="project" value="TreeGrafter"/>
</dbReference>
<name>A0AAN9MA01_CANGL</name>
<evidence type="ECO:0000256" key="6">
    <source>
        <dbReference type="ARBA" id="ARBA00022777"/>
    </source>
</evidence>
<dbReference type="Pfam" id="PF05770">
    <property type="entry name" value="Ins134_P3_kin"/>
    <property type="match status" value="1"/>
</dbReference>
<feature type="binding site" evidence="10">
    <location>
        <position position="161"/>
    </location>
    <ligand>
        <name>1D-myo-inositol 1,3,4-trisphosphate</name>
        <dbReference type="ChEBI" id="CHEBI:58414"/>
    </ligand>
</feature>
<proteinExistence type="inferred from homology"/>
<dbReference type="GO" id="GO:0000287">
    <property type="term" value="F:magnesium ion binding"/>
    <property type="evidence" value="ECO:0007669"/>
    <property type="project" value="InterPro"/>
</dbReference>
<comment type="function">
    <text evidence="9">Kinase that can phosphorylate various inositol polyphosphate such as Ins(3,4,5,6)P4 or Ins(1,3,4)P3.</text>
</comment>
<dbReference type="GO" id="GO:0052726">
    <property type="term" value="F:inositol-1,3,4-trisphosphate 5-kinase activity"/>
    <property type="evidence" value="ECO:0007669"/>
    <property type="project" value="InterPro"/>
</dbReference>
<feature type="binding site" evidence="10">
    <location>
        <position position="150"/>
    </location>
    <ligand>
        <name>ATP</name>
        <dbReference type="ChEBI" id="CHEBI:30616"/>
    </ligand>
</feature>
<sequence>MSEPATQAPQTQRYRIGYALPPKKLQNFLGTSLVDYAKHHGIDLIPINPNKPLTQQGPFHCIIHKLQPQDWAQLNLDHYSSKHPYGPIIDPPHLIERLRNRSSMLEAVTHLQTSFRNCTVSVPKQVIVDTNLANAIEQLSSTLRFPVIAKPLLVDGTARSHELRLVFDREGLETLHAPVVLQEFVNHGGVVFKVYVAGEHVTCVKRRSLPDITDEKAKTLKGTVPFSQISSLTVEDGDGVNDIDRVETPPEGLVTDLGRALREAMGLNLFNVDVIRDAKDYDRYLIIDVNYFPGYSKLPCYELFITDFLLDCVRNKAAE</sequence>
<evidence type="ECO:0000256" key="9">
    <source>
        <dbReference type="PIRNR" id="PIRNR038186"/>
    </source>
</evidence>
<keyword evidence="6 9" id="KW-0418">Kinase</keyword>
<dbReference type="InterPro" id="IPR040464">
    <property type="entry name" value="InsP(3)kin_ATP-grasp"/>
</dbReference>
<dbReference type="InterPro" id="IPR041429">
    <property type="entry name" value="ITPK1_N"/>
</dbReference>
<comment type="caution">
    <text evidence="13">The sequence shown here is derived from an EMBL/GenBank/DDBJ whole genome shotgun (WGS) entry which is preliminary data.</text>
</comment>
<comment type="similarity">
    <text evidence="1 9">Belongs to the ITPK1 family.</text>
</comment>
<feature type="binding site" evidence="11">
    <location>
        <position position="288"/>
    </location>
    <ligand>
        <name>Mg(2+)</name>
        <dbReference type="ChEBI" id="CHEBI:18420"/>
        <label>1</label>
    </ligand>
</feature>
<evidence type="ECO:0000256" key="3">
    <source>
        <dbReference type="ARBA" id="ARBA00022679"/>
    </source>
</evidence>
<keyword evidence="3 9" id="KW-0808">Transferase</keyword>
<evidence type="ECO:0000313" key="13">
    <source>
        <dbReference type="EMBL" id="KAK7350624.1"/>
    </source>
</evidence>
<feature type="binding site" evidence="10">
    <location>
        <position position="294"/>
    </location>
    <ligand>
        <name>1D-myo-inositol 1,3,4-trisphosphate</name>
        <dbReference type="ChEBI" id="CHEBI:58414"/>
    </ligand>
</feature>
<dbReference type="Proteomes" id="UP001367508">
    <property type="component" value="Unassembled WGS sequence"/>
</dbReference>
<dbReference type="GO" id="GO:0047325">
    <property type="term" value="F:inositol-3,4,5,6-tetrakisphosphate 1-kinase activity"/>
    <property type="evidence" value="ECO:0007669"/>
    <property type="project" value="UniProtKB-EC"/>
</dbReference>
<evidence type="ECO:0000256" key="11">
    <source>
        <dbReference type="PIRSR" id="PIRSR038186-2"/>
    </source>
</evidence>
<feature type="binding site" evidence="10">
    <location>
        <position position="208"/>
    </location>
    <ligand>
        <name>ATP</name>
        <dbReference type="ChEBI" id="CHEBI:30616"/>
    </ligand>
</feature>
<protein>
    <recommendedName>
        <fullName evidence="9">Inositol-tetrakisphosphate 1-kinase</fullName>
        <ecNumber evidence="9">2.7.1.134</ecNumber>
    </recommendedName>
</protein>
<dbReference type="SUPFAM" id="SSF56059">
    <property type="entry name" value="Glutathione synthetase ATP-binding domain-like"/>
    <property type="match status" value="1"/>
</dbReference>
<dbReference type="GO" id="GO:0052725">
    <property type="term" value="F:inositol-1,3,4-trisphosphate 6-kinase activity"/>
    <property type="evidence" value="ECO:0007669"/>
    <property type="project" value="InterPro"/>
</dbReference>
<keyword evidence="4 9" id="KW-0479">Metal-binding</keyword>
<evidence type="ECO:0000313" key="14">
    <source>
        <dbReference type="Proteomes" id="UP001367508"/>
    </source>
</evidence>
<dbReference type="GO" id="GO:0032957">
    <property type="term" value="P:inositol trisphosphate metabolic process"/>
    <property type="evidence" value="ECO:0007669"/>
    <property type="project" value="InterPro"/>
</dbReference>
<feature type="binding site" evidence="10">
    <location>
        <position position="193"/>
    </location>
    <ligand>
        <name>1D-myo-inositol 1,3,4-trisphosphate</name>
        <dbReference type="ChEBI" id="CHEBI:58414"/>
    </ligand>
</feature>
<keyword evidence="8 9" id="KW-0460">Magnesium</keyword>
<dbReference type="GO" id="GO:0005524">
    <property type="term" value="F:ATP binding"/>
    <property type="evidence" value="ECO:0007669"/>
    <property type="project" value="UniProtKB-UniRule"/>
</dbReference>
<dbReference type="InterPro" id="IPR011761">
    <property type="entry name" value="ATP-grasp"/>
</dbReference>
<feature type="binding site" evidence="10">
    <location>
        <position position="290"/>
    </location>
    <ligand>
        <name>1D-myo-inositol 1,3,4-trisphosphate</name>
        <dbReference type="ChEBI" id="CHEBI:58414"/>
    </ligand>
</feature>
<evidence type="ECO:0000256" key="10">
    <source>
        <dbReference type="PIRSR" id="PIRSR038186-1"/>
    </source>
</evidence>
<evidence type="ECO:0000259" key="12">
    <source>
        <dbReference type="PROSITE" id="PS50975"/>
    </source>
</evidence>
<evidence type="ECO:0000256" key="5">
    <source>
        <dbReference type="ARBA" id="ARBA00022741"/>
    </source>
</evidence>
<feature type="binding site" evidence="11">
    <location>
        <position position="273"/>
    </location>
    <ligand>
        <name>Mg(2+)</name>
        <dbReference type="ChEBI" id="CHEBI:18420"/>
        <label>1</label>
    </ligand>
</feature>
<dbReference type="PANTHER" id="PTHR14217">
    <property type="entry name" value="INOSITOL-TETRAKISPHOSPHATE 1-KINASE"/>
    <property type="match status" value="1"/>
</dbReference>
<feature type="binding site" evidence="10">
    <location>
        <position position="101"/>
    </location>
    <ligand>
        <name>ATP</name>
        <dbReference type="ChEBI" id="CHEBI:30616"/>
    </ligand>
</feature>
<keyword evidence="7 9" id="KW-0067">ATP-binding</keyword>